<evidence type="ECO:0000313" key="1">
    <source>
        <dbReference type="EMBL" id="TXD36148.1"/>
    </source>
</evidence>
<keyword evidence="2" id="KW-1185">Reference proteome</keyword>
<dbReference type="PROSITE" id="PS51257">
    <property type="entry name" value="PROKAR_LIPOPROTEIN"/>
    <property type="match status" value="1"/>
</dbReference>
<dbReference type="Proteomes" id="UP000321412">
    <property type="component" value="Unassembled WGS sequence"/>
</dbReference>
<proteinExistence type="predicted"/>
<accession>A0A5C6X4T4</accession>
<gene>
    <name evidence="1" type="ORF">FRC98_13580</name>
</gene>
<dbReference type="EMBL" id="VOSM01000006">
    <property type="protein sequence ID" value="TXD36148.1"/>
    <property type="molecule type" value="Genomic_DNA"/>
</dbReference>
<protein>
    <submittedName>
        <fullName evidence="1">Uncharacterized protein</fullName>
    </submittedName>
</protein>
<name>A0A5C6X4T4_9DELT</name>
<organism evidence="1 2">
    <name type="scientific">Lujinxingia vulgaris</name>
    <dbReference type="NCBI Taxonomy" id="2600176"/>
    <lineage>
        <taxon>Bacteria</taxon>
        <taxon>Deltaproteobacteria</taxon>
        <taxon>Bradymonadales</taxon>
        <taxon>Lujinxingiaceae</taxon>
        <taxon>Lujinxingia</taxon>
    </lineage>
</organism>
<dbReference type="RefSeq" id="WP_146981984.1">
    <property type="nucleotide sequence ID" value="NZ_VOSM01000006.1"/>
</dbReference>
<evidence type="ECO:0000313" key="2">
    <source>
        <dbReference type="Proteomes" id="UP000321412"/>
    </source>
</evidence>
<dbReference type="AlphaFoldDB" id="A0A5C6X4T4"/>
<sequence>MKIFQEVMIGALIIISSLGLTSCLTDNGCGRVVSGIHVPWEGGVSIFGVIEGGDVGIHPYGSSDMKLTMGSMNYGGPSIAAAQLSYWVDGEEVLETYQVLGYQEVESEDLLVR</sequence>
<comment type="caution">
    <text evidence="1">The sequence shown here is derived from an EMBL/GenBank/DDBJ whole genome shotgun (WGS) entry which is preliminary data.</text>
</comment>
<reference evidence="1 2" key="1">
    <citation type="submission" date="2019-08" db="EMBL/GenBank/DDBJ databases">
        <title>Bradymonadales sp. TMQ4.</title>
        <authorList>
            <person name="Liang Q."/>
        </authorList>
    </citation>
    <scope>NUCLEOTIDE SEQUENCE [LARGE SCALE GENOMIC DNA]</scope>
    <source>
        <strain evidence="1 2">TMQ4</strain>
    </source>
</reference>